<evidence type="ECO:0000313" key="3">
    <source>
        <dbReference type="Proteomes" id="UP001168380"/>
    </source>
</evidence>
<keyword evidence="3" id="KW-1185">Reference proteome</keyword>
<comment type="caution">
    <text evidence="2">The sequence shown here is derived from an EMBL/GenBank/DDBJ whole genome shotgun (WGS) entry which is preliminary data.</text>
</comment>
<feature type="domain" description="Fibronectin type-III" evidence="1">
    <location>
        <begin position="1691"/>
        <end position="1784"/>
    </location>
</feature>
<accession>A0ABT8TLM0</accession>
<dbReference type="CDD" id="cd00063">
    <property type="entry name" value="FN3"/>
    <property type="match status" value="3"/>
</dbReference>
<organism evidence="2 3">
    <name type="scientific">Gilvimarinus algae</name>
    <dbReference type="NCBI Taxonomy" id="3058037"/>
    <lineage>
        <taxon>Bacteria</taxon>
        <taxon>Pseudomonadati</taxon>
        <taxon>Pseudomonadota</taxon>
        <taxon>Gammaproteobacteria</taxon>
        <taxon>Cellvibrionales</taxon>
        <taxon>Cellvibrionaceae</taxon>
        <taxon>Gilvimarinus</taxon>
    </lineage>
</organism>
<dbReference type="SMART" id="SM00060">
    <property type="entry name" value="FN3"/>
    <property type="match status" value="4"/>
</dbReference>
<dbReference type="Proteomes" id="UP001168380">
    <property type="component" value="Unassembled WGS sequence"/>
</dbReference>
<dbReference type="InterPro" id="IPR036116">
    <property type="entry name" value="FN3_sf"/>
</dbReference>
<dbReference type="RefSeq" id="WP_302715191.1">
    <property type="nucleotide sequence ID" value="NZ_JAULRT010000062.1"/>
</dbReference>
<reference evidence="2" key="1">
    <citation type="submission" date="2023-07" db="EMBL/GenBank/DDBJ databases">
        <title>Gilvimarinus algae sp. nov., isolated from the surface of Kelp.</title>
        <authorList>
            <person name="Sun Y.Y."/>
            <person name="Gong Y."/>
            <person name="Du Z.J."/>
        </authorList>
    </citation>
    <scope>NUCLEOTIDE SEQUENCE</scope>
    <source>
        <strain evidence="2">SDUM040014</strain>
    </source>
</reference>
<feature type="domain" description="Fibronectin type-III" evidence="1">
    <location>
        <begin position="1301"/>
        <end position="1396"/>
    </location>
</feature>
<dbReference type="EMBL" id="JAULRT010000062">
    <property type="protein sequence ID" value="MDO3383998.1"/>
    <property type="molecule type" value="Genomic_DNA"/>
</dbReference>
<dbReference type="InterPro" id="IPR013783">
    <property type="entry name" value="Ig-like_fold"/>
</dbReference>
<dbReference type="InterPro" id="IPR003961">
    <property type="entry name" value="FN3_dom"/>
</dbReference>
<evidence type="ECO:0000259" key="1">
    <source>
        <dbReference type="PROSITE" id="PS50853"/>
    </source>
</evidence>
<proteinExistence type="predicted"/>
<evidence type="ECO:0000313" key="2">
    <source>
        <dbReference type="EMBL" id="MDO3383998.1"/>
    </source>
</evidence>
<protein>
    <recommendedName>
        <fullName evidence="1">Fibronectin type-III domain-containing protein</fullName>
    </recommendedName>
</protein>
<sequence length="3188" mass="341034">MHKWTTFLLWLVLAIAPFLSTPLLAQVVITEPLEIAASDTTYDGQDVTVDGVEVVIDGYHQLASLRLVNGAALTHSEESGIELDIETELYVDEASRIDVEGKGLLSKETDGCCVTGSHGGRGGVYGNALYNEEEGVYYPSEPSSEYGSYATPETLGEGAKTYGRYGNGQPYATRGGGRVKVFAQSIVLQGRVSANGAAIQDNNKTHGAGGSVWFDADEIILGSSSQTHITANGGGAEGGSGGGRVAIHYSSFEYTLENFSVSGGNEFNNIPSTMSGGAGTVYLYDKSKQHGKLIVKNNVWEKAPHTRVSLENDVHELLVSGSETALEVLASDFTLNGVPTVSVSLLDQGRLIVQGDLVFPEALQLELELPEAPEGESLTFDLEEGHLEVFGELEVNAPISFGEVSANRLVVNNTFSWLSATINHLILNHPLASEVQDSVLSVSESISADENSLVVNGFRLWLGFDADFEALSVVNGGMISTTPVDREAGEKFKTLNLVANTLWIDSDSSISSGDRGFLERSPDVGPYGIDCSDYKEPICPGVGNNQLHSQGGGAIHLSLESLQIDGIIDASSSYGGGSIWIITKEISSTVEDSKITANSVYEGFSSGSVSLHYETNSGFDFTNITSNNKSIRSYAEKLRPGTVFILNTVSGESTLKISDGGTNDLWPFPDIDSDTQLVVEAANFSYSGDVRGQEWDLISGSLVSFTSGQNLSNFHSFNIVDSTLRFEQGLTFPEESPVLGSGVSVEVLGPPVFEGDSLRVDGFDLSLSGHVELEDISVINGGILSASKFGLDGRLSLVTNRLHIDEQSRIDVSGKGFPWSQENLDSGVGGSHGGVGGYYLNSRDERFDSLPASGDEFWPTTPGWGSRDSYGGGALSIEAMVVELGGQILADGWTRPGLPSNARGGSAGGSILLNVNELAVLSDQALIRASGSHARGGGGGGGRIAIYYSSLMESFPLLLEAQGGVSEFYNGQYYSYGHGEDGTVYLKQKETGPYVTSSSLNAVSKDAFRIITLALSEPIDPATVTANDLTLENIESGVVMHPDQLLPDSVSDLRAEFSQDIPDGSYFLTLAPSIANLSGVLLDQNQNQIAGQTPEDHYTEHFVVDTVAPDAPVLGPYPDTTGNRTITFSGSKEAGTTLWVNNAPVDGFRDAEAWQYSAELIEGQNFLSFYLVDEAGNESGQVEIAVNYDSSLGSTIAPALVEELLWIQGDGSRIVVDWSSYDPLGNENDISGYHVYYSGAPFSSYNSGVNAIFVPANSQSFDISGLPPFSTVYVVVVAIDTQGLTSEFYESVPIDLVDEELPGRAKNLTVLPDYTSLLLTWTPASDPYDNLDIYQVLVGDEVFVVDPTEIQDGFFHLEVSGLWPASAYPVEVRALNPRGNYSAAATDPGATLLGNPSDVSISDDYVLTWSASGPRELVSSYRIYAAPQSFTSVLGMEPIRIVPSSGPTQADYSLQLNQLPENTLHYFTVVAVNVSGGSSETIFTDSGLYLTDNLGPTIDFAELVNNGHHHDLSAFPTVAKNSSLVASFSDNTGVSHVVVYLNDAILGNFPLSTSEIHLPVNIQALADGTHVIALDVYDTSGNVSSVTYEFSVELSQPEAPLIITSSSSVTNNSRMLIEGKSEPYADVRLVVNGAEQTAAAIADQSGYFSQFAQLREGENIVQAVASFSGRGRWSFLSEGVVVIKDTSIPDAPKTLKSLSVSGGRVKLYWGSSGGQVDGYNIYRGASIFSQPEAAEKINEEVLTAREFEDVLMEDGTYYYAVSAQNSLGTESSLSNIVEASVDSTGPVANLIEYEFYGHPTGEPFRFSQGRIDLRVRFSEPLRNDPYLAFRASGSLFPLVVDLTRDYQDDSLYVGSVTLDDQVSSATYYAVMSAYDAAGNRGTQVVEGGVIEIDAAGPDALSLALLPEEPIDVDATREVELTLTVSEPTAGDQLPHLKPYIDGVPLAAYSEGIELTKMPGSNDWHGKITLTESDFPSDSTVASLSFVYRAEDAYGNASSRIRGNSVFQIYMGELPPAGIPQGLEARSKPAGDVGLKWREEPDASNYRIYRRPYGSTALEIIGTADGLTFNDTPSQDGRYEYAVSSLRFKNEQHSESALTETVAVYSDRIPPPDPTGLSLNLTGAGILAAWNSAGDQTSQPHSEQMRHRLYRLRESGSPVSVTSELTPIIDNIVGLMALDEKPSNDEHNYFVTAIDHAGNESLPSNTEYLNVDLLPVSNFDIVFSALGVPTLSWEHSSSSVSYFALHRTVDDVAVDLGVVTNHPGSHSFVDQQFRYQPGSASLDYAVVAVDENSVASLANKVRVPSLSLSPVDDEVLLQRGVFNTLTFKVTNLGDEPLTGIQLSVTIDVGGELKEHFSETVSLGGGETKPVSVTVGGYTALNDQVTLETKLIYQLSEQSTVAFTETLDVPVENASLRYNFTVNELVRGGSAKVAFTVENTSSAPVELLTARADGQEPSEEIILRIEDISGNVLAEKQLQQFTGGVLNVGSGHVVARVQPGQSFTSVPVDIPIPEAAPEDIKLRLNVKTYRLNTGGKNPLSISGSGLVKPYRLADVAYTAVVDSVSPEQVYGSQSVVVAGRALSTNEAPLANVPVKLVFSVRGFEEEVTVFSDASGHFSYDYEGAGSAGIYTVSALHPDITTRPAHGSFTIVGASAWPEEARVSIPRNYEHTIPLEITASPGAVLTNVRLRLLPPLGEAAPQLPGGLSVSHYPLEEVASGTTQFLNLEMYADNSAADTGTLRFAVEADNFIGPNAIGYFSIRYALSAARPALVSEPFYLDTGVTLGSNITETLTLTNMGAQTLHNARVTVSGKEGASLPDWVTLVSTSALGEITSGGKKQVQISFAPPSNASVGNYEFYLTASGDNSEEQSFPLFVTVTDARTGNAFFHASDIYTATLTPAGELIEGLSGAKISLQNEQVLFETFELSTNELGEAFFEGIPAGRYHFRASAFDHESTSGRVWVKPGVTVSEDVFLQNSLINVEWSVNEITIEDRYEITIEATFETNVPAAVVLLEPLRINLPVMEKGQVYQGELTLTNYGLVRAINVARSVTFPEHVMQMEFLREVPSTLEAGERVVLPYRIEAVRDFDVDAQDLASGGGCGKVAGGVSVSYNYECANDSVATGNAQTSVGSNWGSGSGCGGGSDSGVDSTGGFWGTERPRVDDVGDSGDYYWCKNDTVCDEDNCDNTSAK</sequence>
<gene>
    <name evidence="2" type="ORF">QWI16_17585</name>
</gene>
<feature type="domain" description="Fibronectin type-III" evidence="1">
    <location>
        <begin position="1197"/>
        <end position="1300"/>
    </location>
</feature>
<dbReference type="Gene3D" id="2.60.40.10">
    <property type="entry name" value="Immunoglobulins"/>
    <property type="match status" value="8"/>
</dbReference>
<dbReference type="PROSITE" id="PS50853">
    <property type="entry name" value="FN3"/>
    <property type="match status" value="3"/>
</dbReference>
<name>A0ABT8TLM0_9GAMM</name>
<dbReference type="SUPFAM" id="SSF49265">
    <property type="entry name" value="Fibronectin type III"/>
    <property type="match status" value="2"/>
</dbReference>